<evidence type="ECO:0000259" key="9">
    <source>
        <dbReference type="PROSITE" id="PS51747"/>
    </source>
</evidence>
<dbReference type="InterPro" id="IPR016192">
    <property type="entry name" value="APOBEC/CMP_deaminase_Zn-bd"/>
</dbReference>
<dbReference type="InterPro" id="IPR028883">
    <property type="entry name" value="tRNA_aden_deaminase"/>
</dbReference>
<dbReference type="RefSeq" id="WP_116001007.1">
    <property type="nucleotide sequence ID" value="NZ_QUOV01000001.1"/>
</dbReference>
<comment type="cofactor">
    <cofactor evidence="8">
        <name>Zn(2+)</name>
        <dbReference type="ChEBI" id="CHEBI:29105"/>
    </cofactor>
    <text evidence="8">Binds 1 zinc ion per subunit.</text>
</comment>
<protein>
    <recommendedName>
        <fullName evidence="8">tRNA-specific adenosine deaminase</fullName>
        <ecNumber evidence="8">3.5.4.33</ecNumber>
    </recommendedName>
</protein>
<evidence type="ECO:0000313" key="10">
    <source>
        <dbReference type="EMBL" id="REL36339.1"/>
    </source>
</evidence>
<dbReference type="AlphaFoldDB" id="A0A3E0UHI2"/>
<evidence type="ECO:0000256" key="2">
    <source>
        <dbReference type="ARBA" id="ARBA00011738"/>
    </source>
</evidence>
<dbReference type="InterPro" id="IPR002125">
    <property type="entry name" value="CMP_dCMP_dom"/>
</dbReference>
<dbReference type="PROSITE" id="PS51747">
    <property type="entry name" value="CYT_DCMP_DEAMINASES_2"/>
    <property type="match status" value="1"/>
</dbReference>
<evidence type="ECO:0000256" key="7">
    <source>
        <dbReference type="ARBA" id="ARBA00048045"/>
    </source>
</evidence>
<evidence type="ECO:0000256" key="6">
    <source>
        <dbReference type="ARBA" id="ARBA00022833"/>
    </source>
</evidence>
<organism evidence="10 11">
    <name type="scientific">Thalassotalea euphylliae</name>
    <dbReference type="NCBI Taxonomy" id="1655234"/>
    <lineage>
        <taxon>Bacteria</taxon>
        <taxon>Pseudomonadati</taxon>
        <taxon>Pseudomonadota</taxon>
        <taxon>Gammaproteobacteria</taxon>
        <taxon>Alteromonadales</taxon>
        <taxon>Colwelliaceae</taxon>
        <taxon>Thalassotalea</taxon>
    </lineage>
</organism>
<dbReference type="Proteomes" id="UP000256999">
    <property type="component" value="Unassembled WGS sequence"/>
</dbReference>
<dbReference type="HAMAP" id="MF_00972">
    <property type="entry name" value="tRNA_aden_deaminase"/>
    <property type="match status" value="1"/>
</dbReference>
<keyword evidence="5 8" id="KW-0378">Hydrolase</keyword>
<name>A0A3E0UHI2_9GAMM</name>
<accession>A0A3E0UHI2</accession>
<gene>
    <name evidence="8 10" type="primary">tadA</name>
    <name evidence="10" type="ORF">DXX92_14005</name>
</gene>
<dbReference type="PROSITE" id="PS00903">
    <property type="entry name" value="CYT_DCMP_DEAMINASES_1"/>
    <property type="match status" value="1"/>
</dbReference>
<feature type="domain" description="CMP/dCMP-type deaminase" evidence="9">
    <location>
        <begin position="21"/>
        <end position="148"/>
    </location>
</feature>
<evidence type="ECO:0000256" key="8">
    <source>
        <dbReference type="HAMAP-Rule" id="MF_00972"/>
    </source>
</evidence>
<keyword evidence="6 8" id="KW-0862">Zinc</keyword>
<dbReference type="CDD" id="cd01285">
    <property type="entry name" value="nucleoside_deaminase"/>
    <property type="match status" value="1"/>
</dbReference>
<comment type="catalytic activity">
    <reaction evidence="7 8">
        <text>adenosine(34) in tRNA + H2O + H(+) = inosine(34) in tRNA + NH4(+)</text>
        <dbReference type="Rhea" id="RHEA:43168"/>
        <dbReference type="Rhea" id="RHEA-COMP:10373"/>
        <dbReference type="Rhea" id="RHEA-COMP:10374"/>
        <dbReference type="ChEBI" id="CHEBI:15377"/>
        <dbReference type="ChEBI" id="CHEBI:15378"/>
        <dbReference type="ChEBI" id="CHEBI:28938"/>
        <dbReference type="ChEBI" id="CHEBI:74411"/>
        <dbReference type="ChEBI" id="CHEBI:82852"/>
        <dbReference type="EC" id="3.5.4.33"/>
    </reaction>
</comment>
<dbReference type="GO" id="GO:0052717">
    <property type="term" value="F:tRNA-specific adenosine-34 deaminase activity"/>
    <property type="evidence" value="ECO:0007669"/>
    <property type="project" value="UniProtKB-UniRule"/>
</dbReference>
<dbReference type="FunFam" id="3.40.140.10:FF:000005">
    <property type="entry name" value="tRNA-specific adenosine deaminase"/>
    <property type="match status" value="1"/>
</dbReference>
<comment type="caution">
    <text evidence="10">The sequence shown here is derived from an EMBL/GenBank/DDBJ whole genome shotgun (WGS) entry which is preliminary data.</text>
</comment>
<dbReference type="EC" id="3.5.4.33" evidence="8"/>
<dbReference type="OrthoDB" id="9802676at2"/>
<dbReference type="PANTHER" id="PTHR11079">
    <property type="entry name" value="CYTOSINE DEAMINASE FAMILY MEMBER"/>
    <property type="match status" value="1"/>
</dbReference>
<dbReference type="Gene3D" id="3.40.140.10">
    <property type="entry name" value="Cytidine Deaminase, domain 2"/>
    <property type="match status" value="1"/>
</dbReference>
<feature type="active site" description="Proton donor" evidence="8">
    <location>
        <position position="74"/>
    </location>
</feature>
<evidence type="ECO:0000313" key="11">
    <source>
        <dbReference type="Proteomes" id="UP000256999"/>
    </source>
</evidence>
<dbReference type="Pfam" id="PF00383">
    <property type="entry name" value="dCMP_cyt_deam_1"/>
    <property type="match status" value="1"/>
</dbReference>
<proteinExistence type="inferred from homology"/>
<keyword evidence="3 8" id="KW-0819">tRNA processing</keyword>
<dbReference type="NCBIfam" id="NF008113">
    <property type="entry name" value="PRK10860.1"/>
    <property type="match status" value="1"/>
</dbReference>
<sequence length="187" mass="20798">MKEITALTKNSNSPEEAVFTAQDHKFMKRAFELAQIAEQHNEIPVGAVVVYQGEIVGEGYNRSIMDNDPSAHAEMIAVREAGKKLDNYRLIDCTLYVTLEPCPMCAGLLVHSRVKRVIFAAPDEKTGSAGTVFNLTHEPKLNHLIDVNSGLMQAECSAMLSHFFKRRRAEIKAAKKAKKQAEQNAQQ</sequence>
<dbReference type="SUPFAM" id="SSF53927">
    <property type="entry name" value="Cytidine deaminase-like"/>
    <property type="match status" value="1"/>
</dbReference>
<keyword evidence="4 8" id="KW-0479">Metal-binding</keyword>
<feature type="binding site" evidence="8">
    <location>
        <position position="102"/>
    </location>
    <ligand>
        <name>Zn(2+)</name>
        <dbReference type="ChEBI" id="CHEBI:29105"/>
        <note>catalytic</note>
    </ligand>
</feature>
<feature type="binding site" evidence="8">
    <location>
        <position position="105"/>
    </location>
    <ligand>
        <name>Zn(2+)</name>
        <dbReference type="ChEBI" id="CHEBI:29105"/>
        <note>catalytic</note>
    </ligand>
</feature>
<evidence type="ECO:0000256" key="3">
    <source>
        <dbReference type="ARBA" id="ARBA00022694"/>
    </source>
</evidence>
<reference evidence="10 11" key="1">
    <citation type="submission" date="2018-08" db="EMBL/GenBank/DDBJ databases">
        <title>Thalassotalea euphylliae genome.</title>
        <authorList>
            <person name="Summers S."/>
            <person name="Rice S.A."/>
            <person name="Freckelton M.L."/>
            <person name="Nedved B.T."/>
            <person name="Hadfield M.G."/>
        </authorList>
    </citation>
    <scope>NUCLEOTIDE SEQUENCE [LARGE SCALE GENOMIC DNA]</scope>
    <source>
        <strain evidence="10 11">H2</strain>
    </source>
</reference>
<feature type="binding site" evidence="8">
    <location>
        <position position="72"/>
    </location>
    <ligand>
        <name>Zn(2+)</name>
        <dbReference type="ChEBI" id="CHEBI:29105"/>
        <note>catalytic</note>
    </ligand>
</feature>
<dbReference type="EMBL" id="QUOV01000001">
    <property type="protein sequence ID" value="REL36339.1"/>
    <property type="molecule type" value="Genomic_DNA"/>
</dbReference>
<comment type="function">
    <text evidence="8">Catalyzes the deamination of adenosine to inosine at the wobble position 34 of tRNA(Arg2).</text>
</comment>
<dbReference type="InterPro" id="IPR016193">
    <property type="entry name" value="Cytidine_deaminase-like"/>
</dbReference>
<comment type="subunit">
    <text evidence="2 8">Homodimer.</text>
</comment>
<comment type="similarity">
    <text evidence="1">Belongs to the cytidine and deoxycytidylate deaminase family. ADAT2 subfamily.</text>
</comment>
<dbReference type="GO" id="GO:0002100">
    <property type="term" value="P:tRNA wobble adenosine to inosine editing"/>
    <property type="evidence" value="ECO:0007669"/>
    <property type="project" value="UniProtKB-UniRule"/>
</dbReference>
<evidence type="ECO:0000256" key="4">
    <source>
        <dbReference type="ARBA" id="ARBA00022723"/>
    </source>
</evidence>
<evidence type="ECO:0000256" key="5">
    <source>
        <dbReference type="ARBA" id="ARBA00022801"/>
    </source>
</evidence>
<evidence type="ECO:0000256" key="1">
    <source>
        <dbReference type="ARBA" id="ARBA00010669"/>
    </source>
</evidence>
<dbReference type="PANTHER" id="PTHR11079:SF202">
    <property type="entry name" value="TRNA-SPECIFIC ADENOSINE DEAMINASE"/>
    <property type="match status" value="1"/>
</dbReference>
<dbReference type="GO" id="GO:0008270">
    <property type="term" value="F:zinc ion binding"/>
    <property type="evidence" value="ECO:0007669"/>
    <property type="project" value="UniProtKB-UniRule"/>
</dbReference>